<evidence type="ECO:0000313" key="1">
    <source>
        <dbReference type="EMBL" id="QRC95642.1"/>
    </source>
</evidence>
<name>A0A7U2EZ51_PHANO</name>
<evidence type="ECO:0000313" key="2">
    <source>
        <dbReference type="Proteomes" id="UP000663193"/>
    </source>
</evidence>
<sequence length="157" mass="17634">MPSPLSRTTGSSMRLSRCQAARMQVDAGLETWMKDCDWFVRLSELGRRRSFGDVVRKGDAAGRWMEADTHVGLEVRFLEDTTEGGHINTLLLVEKSLGHYFFDICTQVREQASVPWARRNIVILCIYTTQHSHHATSQLPSLCCITSSHTILLSAPA</sequence>
<reference evidence="2" key="1">
    <citation type="journal article" date="2021" name="BMC Genomics">
        <title>Chromosome-level genome assembly and manually-curated proteome of model necrotroph Parastagonospora nodorum Sn15 reveals a genome-wide trove of candidate effector homologs, and redundancy of virulence-related functions within an accessory chromosome.</title>
        <authorList>
            <person name="Bertazzoni S."/>
            <person name="Jones D.A.B."/>
            <person name="Phan H.T."/>
            <person name="Tan K.-C."/>
            <person name="Hane J.K."/>
        </authorList>
    </citation>
    <scope>NUCLEOTIDE SEQUENCE [LARGE SCALE GENOMIC DNA]</scope>
    <source>
        <strain evidence="2">SN15 / ATCC MYA-4574 / FGSC 10173)</strain>
    </source>
</reference>
<dbReference type="Proteomes" id="UP000663193">
    <property type="component" value="Chromosome 5"/>
</dbReference>
<gene>
    <name evidence="1" type="ORF">JI435_407730</name>
</gene>
<accession>A0A7U2EZ51</accession>
<proteinExistence type="predicted"/>
<protein>
    <submittedName>
        <fullName evidence="1">Uncharacterized protein</fullName>
    </submittedName>
</protein>
<organism evidence="1 2">
    <name type="scientific">Phaeosphaeria nodorum (strain SN15 / ATCC MYA-4574 / FGSC 10173)</name>
    <name type="common">Glume blotch fungus</name>
    <name type="synonym">Parastagonospora nodorum</name>
    <dbReference type="NCBI Taxonomy" id="321614"/>
    <lineage>
        <taxon>Eukaryota</taxon>
        <taxon>Fungi</taxon>
        <taxon>Dikarya</taxon>
        <taxon>Ascomycota</taxon>
        <taxon>Pezizomycotina</taxon>
        <taxon>Dothideomycetes</taxon>
        <taxon>Pleosporomycetidae</taxon>
        <taxon>Pleosporales</taxon>
        <taxon>Pleosporineae</taxon>
        <taxon>Phaeosphaeriaceae</taxon>
        <taxon>Parastagonospora</taxon>
    </lineage>
</organism>
<dbReference type="VEuPathDB" id="FungiDB:JI435_407730"/>
<keyword evidence="2" id="KW-1185">Reference proteome</keyword>
<dbReference type="EMBL" id="CP069027">
    <property type="protein sequence ID" value="QRC95642.1"/>
    <property type="molecule type" value="Genomic_DNA"/>
</dbReference>
<dbReference type="AlphaFoldDB" id="A0A7U2EZ51"/>